<accession>A0SLC2</accession>
<evidence type="ECO:0000256" key="2">
    <source>
        <dbReference type="ARBA" id="ARBA00007550"/>
    </source>
</evidence>
<evidence type="ECO:0000256" key="3">
    <source>
        <dbReference type="ARBA" id="ARBA00022525"/>
    </source>
</evidence>
<evidence type="ECO:0000256" key="6">
    <source>
        <dbReference type="ARBA" id="ARBA00022859"/>
    </source>
</evidence>
<keyword evidence="3" id="KW-0964">Secreted</keyword>
<sequence length="96" mass="10517">MKTIFVAALIVAVFGALGSARPSRDDSKPFEINRAEVTHTHGKGTDVYVDGQARVYQSDNKRHEVYVNGQYGQHLGGPYGNSRPSYGGGVSYTHRF</sequence>
<dbReference type="GO" id="GO:0045087">
    <property type="term" value="P:innate immune response"/>
    <property type="evidence" value="ECO:0007669"/>
    <property type="project" value="UniProtKB-KW"/>
</dbReference>
<gene>
    <name evidence="10" type="primary">DIP-1</name>
</gene>
<keyword evidence="5" id="KW-0399">Innate immunity</keyword>
<feature type="signal peptide" evidence="8">
    <location>
        <begin position="1"/>
        <end position="20"/>
    </location>
</feature>
<keyword evidence="6" id="KW-0391">Immunity</keyword>
<name>A0SLC2_MAYDE</name>
<dbReference type="InterPro" id="IPR005521">
    <property type="entry name" value="Attacin_C"/>
</dbReference>
<feature type="domain" description="Attacin C-terminal" evidence="9">
    <location>
        <begin position="36"/>
        <end position="96"/>
    </location>
</feature>
<evidence type="ECO:0000256" key="7">
    <source>
        <dbReference type="ARBA" id="ARBA00023022"/>
    </source>
</evidence>
<evidence type="ECO:0000259" key="9">
    <source>
        <dbReference type="Pfam" id="PF03769"/>
    </source>
</evidence>
<comment type="subcellular location">
    <subcellularLocation>
        <location evidence="1">Secreted</location>
    </subcellularLocation>
</comment>
<evidence type="ECO:0000256" key="1">
    <source>
        <dbReference type="ARBA" id="ARBA00004613"/>
    </source>
</evidence>
<dbReference type="AlphaFoldDB" id="A0SLC2"/>
<keyword evidence="7" id="KW-0044">Antibiotic</keyword>
<keyword evidence="8" id="KW-0732">Signal</keyword>
<evidence type="ECO:0000256" key="8">
    <source>
        <dbReference type="SAM" id="SignalP"/>
    </source>
</evidence>
<dbReference type="GO" id="GO:0042742">
    <property type="term" value="P:defense response to bacterium"/>
    <property type="evidence" value="ECO:0007669"/>
    <property type="project" value="UniProtKB-KW"/>
</dbReference>
<reference evidence="10" key="1">
    <citation type="journal article" date="2006" name="J. Insect Physiol.">
        <title>Expression patterns of antibacterial genes in the Hessian fly.</title>
        <authorList>
            <person name="Mittapalli O."/>
            <person name="Shukle R.H."/>
            <person name="Sardesai N."/>
            <person name="Giovanini M.P."/>
            <person name="Williams C.E."/>
        </authorList>
    </citation>
    <scope>NUCLEOTIDE SEQUENCE</scope>
</reference>
<dbReference type="EMBL" id="DQ538392">
    <property type="protein sequence ID" value="ABG21230.1"/>
    <property type="molecule type" value="mRNA"/>
</dbReference>
<dbReference type="GO" id="GO:0005576">
    <property type="term" value="C:extracellular region"/>
    <property type="evidence" value="ECO:0007669"/>
    <property type="project" value="UniProtKB-SubCell"/>
</dbReference>
<dbReference type="Pfam" id="PF03769">
    <property type="entry name" value="Attacin_C"/>
    <property type="match status" value="1"/>
</dbReference>
<evidence type="ECO:0000256" key="5">
    <source>
        <dbReference type="ARBA" id="ARBA00022588"/>
    </source>
</evidence>
<comment type="similarity">
    <text evidence="2">Belongs to the attacin/sarcotoxin-2 family.</text>
</comment>
<evidence type="ECO:0000313" key="10">
    <source>
        <dbReference type="EMBL" id="ABG21230.1"/>
    </source>
</evidence>
<keyword evidence="4" id="KW-0929">Antimicrobial</keyword>
<feature type="chain" id="PRO_5002630692" evidence="8">
    <location>
        <begin position="21"/>
        <end position="96"/>
    </location>
</feature>
<organism evidence="10">
    <name type="scientific">Mayetiola destructor</name>
    <name type="common">Hessian fly</name>
    <dbReference type="NCBI Taxonomy" id="39758"/>
    <lineage>
        <taxon>Eukaryota</taxon>
        <taxon>Metazoa</taxon>
        <taxon>Ecdysozoa</taxon>
        <taxon>Arthropoda</taxon>
        <taxon>Hexapoda</taxon>
        <taxon>Insecta</taxon>
        <taxon>Pterygota</taxon>
        <taxon>Neoptera</taxon>
        <taxon>Endopterygota</taxon>
        <taxon>Diptera</taxon>
        <taxon>Nematocera</taxon>
        <taxon>Sciaroidea</taxon>
        <taxon>Cecidomyiidae</taxon>
        <taxon>Mayetiola</taxon>
    </lineage>
</organism>
<protein>
    <submittedName>
        <fullName evidence="10">Diptericin</fullName>
    </submittedName>
</protein>
<proteinExistence type="evidence at transcript level"/>
<evidence type="ECO:0000256" key="4">
    <source>
        <dbReference type="ARBA" id="ARBA00022529"/>
    </source>
</evidence>